<evidence type="ECO:0000313" key="3">
    <source>
        <dbReference type="Proteomes" id="UP000028058"/>
    </source>
</evidence>
<keyword evidence="3" id="KW-1185">Reference proteome</keyword>
<dbReference type="PROSITE" id="PS50943">
    <property type="entry name" value="HTH_CROC1"/>
    <property type="match status" value="1"/>
</dbReference>
<dbReference type="SUPFAM" id="SSF47413">
    <property type="entry name" value="lambda repressor-like DNA-binding domains"/>
    <property type="match status" value="1"/>
</dbReference>
<dbReference type="CDD" id="cd00093">
    <property type="entry name" value="HTH_XRE"/>
    <property type="match status" value="1"/>
</dbReference>
<proteinExistence type="predicted"/>
<dbReference type="InterPro" id="IPR010982">
    <property type="entry name" value="Lambda_DNA-bd_dom_sf"/>
</dbReference>
<accession>A0A3R7ESN0</accession>
<protein>
    <submittedName>
        <fullName evidence="2">XRE family transcriptional regulator</fullName>
    </submittedName>
</protein>
<comment type="caution">
    <text evidence="2">The sequence shown here is derived from an EMBL/GenBank/DDBJ whole genome shotgun (WGS) entry which is preliminary data.</text>
</comment>
<reference evidence="2 3" key="1">
    <citation type="journal article" date="2014" name="Genome Announc.">
        <title>Draft Genome Sequence of Streptomyces fradiae ATCC 19609, a Strain Highly Sensitive to Antibiotics.</title>
        <authorList>
            <person name="Bekker O.B."/>
            <person name="Klimina K.M."/>
            <person name="Vatlin A.A."/>
            <person name="Zakharevich N.V."/>
            <person name="Kasianov A.S."/>
            <person name="Danilenko V.N."/>
        </authorList>
    </citation>
    <scope>NUCLEOTIDE SEQUENCE [LARGE SCALE GENOMIC DNA]</scope>
    <source>
        <strain evidence="2 3">ATCC 19609</strain>
    </source>
</reference>
<name>A0A3R7ESN0_9ACTN</name>
<dbReference type="EMBL" id="JNAD02000006">
    <property type="protein sequence ID" value="RKM95484.1"/>
    <property type="molecule type" value="Genomic_DNA"/>
</dbReference>
<dbReference type="OrthoDB" id="3462393at2"/>
<dbReference type="Gene3D" id="1.10.260.40">
    <property type="entry name" value="lambda repressor-like DNA-binding domains"/>
    <property type="match status" value="1"/>
</dbReference>
<dbReference type="AlphaFoldDB" id="A0A3R7ESN0"/>
<dbReference type="InterPro" id="IPR001387">
    <property type="entry name" value="Cro/C1-type_HTH"/>
</dbReference>
<organism evidence="2 3">
    <name type="scientific">Streptomyces xinghaiensis</name>
    <dbReference type="NCBI Taxonomy" id="1038928"/>
    <lineage>
        <taxon>Bacteria</taxon>
        <taxon>Bacillati</taxon>
        <taxon>Actinomycetota</taxon>
        <taxon>Actinomycetes</taxon>
        <taxon>Kitasatosporales</taxon>
        <taxon>Streptomycetaceae</taxon>
        <taxon>Streptomyces</taxon>
    </lineage>
</organism>
<evidence type="ECO:0000259" key="1">
    <source>
        <dbReference type="PROSITE" id="PS50943"/>
    </source>
</evidence>
<evidence type="ECO:0000313" key="2">
    <source>
        <dbReference type="EMBL" id="RKM95484.1"/>
    </source>
</evidence>
<dbReference type="Pfam" id="PF13560">
    <property type="entry name" value="HTH_31"/>
    <property type="match status" value="1"/>
</dbReference>
<dbReference type="SMART" id="SM00530">
    <property type="entry name" value="HTH_XRE"/>
    <property type="match status" value="1"/>
</dbReference>
<dbReference type="Pfam" id="PF19054">
    <property type="entry name" value="DUF5753"/>
    <property type="match status" value="1"/>
</dbReference>
<dbReference type="GO" id="GO:0003677">
    <property type="term" value="F:DNA binding"/>
    <property type="evidence" value="ECO:0007669"/>
    <property type="project" value="InterPro"/>
</dbReference>
<gene>
    <name evidence="2" type="ORF">SFRA_015695</name>
</gene>
<sequence length="284" mass="31601">MSATNAIPTVRRRRLGAELRRLRERTELSATEAAARLGVPQSRLSGIEAGRYGVSGDRVRALARNYGCADQALVDALVGMTGDRKRGWWEEHRETLSQGLLDLSELEHHATAIRVAQVVHIPGLLQTSDQARALFRQMVPALLPHELEFRLSHRLKRQVVLHGDQPVPYTAVIHETALRMQFGGAAISRAQIQHLIDMGGRENITVMVIPFGGVPFPCSGQGIDYFSGSVRQLDTVQIDTDHGVELVDAQTRLERYRLVLDRMEDAALSPAASRDFLHRLARDL</sequence>
<dbReference type="RefSeq" id="WP_043468679.1">
    <property type="nucleotide sequence ID" value="NZ_CP134822.1"/>
</dbReference>
<dbReference type="Proteomes" id="UP000028058">
    <property type="component" value="Unassembled WGS sequence"/>
</dbReference>
<feature type="domain" description="HTH cro/C1-type" evidence="1">
    <location>
        <begin position="19"/>
        <end position="73"/>
    </location>
</feature>
<dbReference type="InterPro" id="IPR043917">
    <property type="entry name" value="DUF5753"/>
</dbReference>